<gene>
    <name evidence="1" type="ORF">NDU88_002093</name>
</gene>
<organism evidence="1 2">
    <name type="scientific">Pleurodeles waltl</name>
    <name type="common">Iberian ribbed newt</name>
    <dbReference type="NCBI Taxonomy" id="8319"/>
    <lineage>
        <taxon>Eukaryota</taxon>
        <taxon>Metazoa</taxon>
        <taxon>Chordata</taxon>
        <taxon>Craniata</taxon>
        <taxon>Vertebrata</taxon>
        <taxon>Euteleostomi</taxon>
        <taxon>Amphibia</taxon>
        <taxon>Batrachia</taxon>
        <taxon>Caudata</taxon>
        <taxon>Salamandroidea</taxon>
        <taxon>Salamandridae</taxon>
        <taxon>Pleurodelinae</taxon>
        <taxon>Pleurodeles</taxon>
    </lineage>
</organism>
<reference evidence="1" key="1">
    <citation type="journal article" date="2022" name="bioRxiv">
        <title>Sequencing and chromosome-scale assembly of the giantPleurodeles waltlgenome.</title>
        <authorList>
            <person name="Brown T."/>
            <person name="Elewa A."/>
            <person name="Iarovenko S."/>
            <person name="Subramanian E."/>
            <person name="Araus A.J."/>
            <person name="Petzold A."/>
            <person name="Susuki M."/>
            <person name="Suzuki K.-i.T."/>
            <person name="Hayashi T."/>
            <person name="Toyoda A."/>
            <person name="Oliveira C."/>
            <person name="Osipova E."/>
            <person name="Leigh N.D."/>
            <person name="Simon A."/>
            <person name="Yun M.H."/>
        </authorList>
    </citation>
    <scope>NUCLEOTIDE SEQUENCE</scope>
    <source>
        <strain evidence="1">20211129_DDA</strain>
        <tissue evidence="1">Liver</tissue>
    </source>
</reference>
<keyword evidence="2" id="KW-1185">Reference proteome</keyword>
<dbReference type="EMBL" id="JANPWB010000006">
    <property type="protein sequence ID" value="KAJ1176826.1"/>
    <property type="molecule type" value="Genomic_DNA"/>
</dbReference>
<accession>A0AAV7TKN6</accession>
<dbReference type="AlphaFoldDB" id="A0AAV7TKN6"/>
<comment type="caution">
    <text evidence="1">The sequence shown here is derived from an EMBL/GenBank/DDBJ whole genome shotgun (WGS) entry which is preliminary data.</text>
</comment>
<dbReference type="Proteomes" id="UP001066276">
    <property type="component" value="Chromosome 3_2"/>
</dbReference>
<protein>
    <recommendedName>
        <fullName evidence="3">DinB-like domain-containing protein</fullName>
    </recommendedName>
</protein>
<evidence type="ECO:0000313" key="1">
    <source>
        <dbReference type="EMBL" id="KAJ1176826.1"/>
    </source>
</evidence>
<sequence>MWRLLARNIGQDFLELHDRAAITVGEIEKSLKEKGIIKDPQGSDKFSPDRIKHPRSAEWWLLTHVAEFLKLWIRRPLEKEARAVTRAECARPVVKNKACVTPDLDPDPISFLFKLGRDPREGLERALKQYQDKLLDVIGSLAKIMDMAEEAKSKDVPVDFDLLQGWSQRAVCFLWNANAALVAESHIDED</sequence>
<name>A0AAV7TKN6_PLEWA</name>
<proteinExistence type="predicted"/>
<evidence type="ECO:0008006" key="3">
    <source>
        <dbReference type="Google" id="ProtNLM"/>
    </source>
</evidence>
<evidence type="ECO:0000313" key="2">
    <source>
        <dbReference type="Proteomes" id="UP001066276"/>
    </source>
</evidence>